<dbReference type="GO" id="GO:0016787">
    <property type="term" value="F:hydrolase activity"/>
    <property type="evidence" value="ECO:0007669"/>
    <property type="project" value="UniProtKB-KW"/>
</dbReference>
<dbReference type="Proteomes" id="UP001592531">
    <property type="component" value="Unassembled WGS sequence"/>
</dbReference>
<accession>A0ABV6W4P6</accession>
<evidence type="ECO:0000256" key="1">
    <source>
        <dbReference type="ARBA" id="ARBA00007754"/>
    </source>
</evidence>
<organism evidence="6 7">
    <name type="scientific">Streptacidiphilus cavernicola</name>
    <dbReference type="NCBI Taxonomy" id="3342716"/>
    <lineage>
        <taxon>Bacteria</taxon>
        <taxon>Bacillati</taxon>
        <taxon>Actinomycetota</taxon>
        <taxon>Actinomycetes</taxon>
        <taxon>Kitasatosporales</taxon>
        <taxon>Streptomycetaceae</taxon>
        <taxon>Streptacidiphilus</taxon>
    </lineage>
</organism>
<dbReference type="Gene3D" id="3.20.20.80">
    <property type="entry name" value="Glycosidases"/>
    <property type="match status" value="1"/>
</dbReference>
<feature type="active site" description="Nucleophile" evidence="4">
    <location>
        <position position="267"/>
    </location>
</feature>
<dbReference type="RefSeq" id="WP_380542531.1">
    <property type="nucleotide sequence ID" value="NZ_JBHFAB010000029.1"/>
</dbReference>
<dbReference type="PROSITE" id="PS51318">
    <property type="entry name" value="TAT"/>
    <property type="match status" value="1"/>
</dbReference>
<feature type="domain" description="GH26" evidence="5">
    <location>
        <begin position="48"/>
        <end position="322"/>
    </location>
</feature>
<evidence type="ECO:0000259" key="5">
    <source>
        <dbReference type="PROSITE" id="PS51764"/>
    </source>
</evidence>
<proteinExistence type="inferred from homology"/>
<gene>
    <name evidence="6" type="ORF">ACEZDE_29425</name>
</gene>
<reference evidence="6 7" key="1">
    <citation type="submission" date="2024-09" db="EMBL/GenBank/DDBJ databases">
        <authorList>
            <person name="Lee S.D."/>
        </authorList>
    </citation>
    <scope>NUCLEOTIDE SEQUENCE [LARGE SCALE GENOMIC DNA]</scope>
    <source>
        <strain evidence="6 7">N8-3</strain>
    </source>
</reference>
<evidence type="ECO:0000313" key="6">
    <source>
        <dbReference type="EMBL" id="MFC1420733.1"/>
    </source>
</evidence>
<dbReference type="InterPro" id="IPR000805">
    <property type="entry name" value="Glyco_hydro_26"/>
</dbReference>
<keyword evidence="2 4" id="KW-0378">Hydrolase</keyword>
<comment type="similarity">
    <text evidence="1 4">Belongs to the glycosyl hydrolase 26 family.</text>
</comment>
<dbReference type="SUPFAM" id="SSF51445">
    <property type="entry name" value="(Trans)glycosidases"/>
    <property type="match status" value="1"/>
</dbReference>
<dbReference type="InterPro" id="IPR006311">
    <property type="entry name" value="TAT_signal"/>
</dbReference>
<evidence type="ECO:0000256" key="3">
    <source>
        <dbReference type="ARBA" id="ARBA00023295"/>
    </source>
</evidence>
<dbReference type="InterPro" id="IPR017853">
    <property type="entry name" value="GH"/>
</dbReference>
<dbReference type="PROSITE" id="PS51764">
    <property type="entry name" value="GH26"/>
    <property type="match status" value="1"/>
</dbReference>
<dbReference type="Pfam" id="PF02156">
    <property type="entry name" value="Glyco_hydro_26"/>
    <property type="match status" value="1"/>
</dbReference>
<keyword evidence="3 4" id="KW-0326">Glycosidase</keyword>
<dbReference type="PANTHER" id="PTHR40079:SF4">
    <property type="entry name" value="GH26 DOMAIN-CONTAINING PROTEIN-RELATED"/>
    <property type="match status" value="1"/>
</dbReference>
<name>A0ABV6W4P6_9ACTN</name>
<comment type="caution">
    <text evidence="6">The sequence shown here is derived from an EMBL/GenBank/DDBJ whole genome shotgun (WGS) entry which is preliminary data.</text>
</comment>
<evidence type="ECO:0000256" key="4">
    <source>
        <dbReference type="PROSITE-ProRule" id="PRU01100"/>
    </source>
</evidence>
<sequence length="346" mass="37222">MALLERSRRWAVGVSAAVLAALALAVPALAVPALAVPAPAAGVSAAPASGRSVPAPTLLDPAAKYLGLAQDRVPQDAGLLAAAATRLGKAPNLLEYYASFNEEFNAAATRNAWNSGALTLLTWEPYTVSVADIAAGKDDAYLRRFAGQVRAADLPVALNFGHEMNGGWYPWGSAKSKPADFVAAYRHIHQVFQQAGAKKVIWVWTANIVNHVPGVPLEPLYPGDSYVDWIGMSGYNEAWEHWTSADVFGKTVQEVRGFSRKPLLIAETGVDAGPTQATRISELFDYVAKSRDVIGLVYFDYDQRMDWRFETAADSLAAVQRGAAAPQFGFDVRTTALRPAAKHLTR</sequence>
<protein>
    <submittedName>
        <fullName evidence="6">Glycoside hydrolase family 26 protein</fullName>
    </submittedName>
</protein>
<feature type="active site" description="Proton donor" evidence="4">
    <location>
        <position position="163"/>
    </location>
</feature>
<keyword evidence="7" id="KW-1185">Reference proteome</keyword>
<dbReference type="PANTHER" id="PTHR40079">
    <property type="entry name" value="MANNAN ENDO-1,4-BETA-MANNOSIDASE E-RELATED"/>
    <property type="match status" value="1"/>
</dbReference>
<dbReference type="InterPro" id="IPR022790">
    <property type="entry name" value="GH26_dom"/>
</dbReference>
<evidence type="ECO:0000256" key="2">
    <source>
        <dbReference type="ARBA" id="ARBA00022801"/>
    </source>
</evidence>
<evidence type="ECO:0000313" key="7">
    <source>
        <dbReference type="Proteomes" id="UP001592531"/>
    </source>
</evidence>
<dbReference type="EMBL" id="JBHFAB010000029">
    <property type="protein sequence ID" value="MFC1420733.1"/>
    <property type="molecule type" value="Genomic_DNA"/>
</dbReference>